<dbReference type="GO" id="GO:0003677">
    <property type="term" value="F:DNA binding"/>
    <property type="evidence" value="ECO:0007669"/>
    <property type="project" value="UniProtKB-KW"/>
</dbReference>
<evidence type="ECO:0000256" key="2">
    <source>
        <dbReference type="ARBA" id="ARBA00023015"/>
    </source>
</evidence>
<feature type="non-terminal residue" evidence="6">
    <location>
        <position position="90"/>
    </location>
</feature>
<keyword evidence="3" id="KW-0238">DNA-binding</keyword>
<dbReference type="Gene3D" id="1.10.10.10">
    <property type="entry name" value="Winged helix-like DNA-binding domain superfamily/Winged helix DNA-binding domain"/>
    <property type="match status" value="1"/>
</dbReference>
<accession>A0A0F9LCW6</accession>
<feature type="compositionally biased region" description="Basic and acidic residues" evidence="5">
    <location>
        <begin position="21"/>
        <end position="38"/>
    </location>
</feature>
<evidence type="ECO:0000256" key="4">
    <source>
        <dbReference type="ARBA" id="ARBA00023163"/>
    </source>
</evidence>
<dbReference type="EMBL" id="LAZR01012732">
    <property type="protein sequence ID" value="KKM25370.1"/>
    <property type="molecule type" value="Genomic_DNA"/>
</dbReference>
<evidence type="ECO:0000256" key="1">
    <source>
        <dbReference type="ARBA" id="ARBA00011046"/>
    </source>
</evidence>
<dbReference type="InterPro" id="IPR005650">
    <property type="entry name" value="BlaI_family"/>
</dbReference>
<dbReference type="InterPro" id="IPR036390">
    <property type="entry name" value="WH_DNA-bd_sf"/>
</dbReference>
<comment type="similarity">
    <text evidence="1">Belongs to the BlaI transcriptional regulatory family.</text>
</comment>
<comment type="caution">
    <text evidence="6">The sequence shown here is derived from an EMBL/GenBank/DDBJ whole genome shotgun (WGS) entry which is preliminary data.</text>
</comment>
<dbReference type="AlphaFoldDB" id="A0A0F9LCW6"/>
<name>A0A0F9LCW6_9ZZZZ</name>
<keyword evidence="2" id="KW-0805">Transcription regulation</keyword>
<evidence type="ECO:0008006" key="7">
    <source>
        <dbReference type="Google" id="ProtNLM"/>
    </source>
</evidence>
<evidence type="ECO:0000256" key="5">
    <source>
        <dbReference type="SAM" id="MobiDB-lite"/>
    </source>
</evidence>
<feature type="region of interest" description="Disordered" evidence="5">
    <location>
        <begin position="1"/>
        <end position="38"/>
    </location>
</feature>
<evidence type="ECO:0000256" key="3">
    <source>
        <dbReference type="ARBA" id="ARBA00023125"/>
    </source>
</evidence>
<dbReference type="Pfam" id="PF03965">
    <property type="entry name" value="Penicillinase_R"/>
    <property type="match status" value="1"/>
</dbReference>
<proteinExistence type="inferred from homology"/>
<dbReference type="SUPFAM" id="SSF46785">
    <property type="entry name" value="Winged helix' DNA-binding domain"/>
    <property type="match status" value="1"/>
</dbReference>
<gene>
    <name evidence="6" type="ORF">LCGC14_1595640</name>
</gene>
<dbReference type="GO" id="GO:0045892">
    <property type="term" value="P:negative regulation of DNA-templated transcription"/>
    <property type="evidence" value="ECO:0007669"/>
    <property type="project" value="InterPro"/>
</dbReference>
<protein>
    <recommendedName>
        <fullName evidence="7">LexA repressor DNA-binding domain-containing protein</fullName>
    </recommendedName>
</protein>
<reference evidence="6" key="1">
    <citation type="journal article" date="2015" name="Nature">
        <title>Complex archaea that bridge the gap between prokaryotes and eukaryotes.</title>
        <authorList>
            <person name="Spang A."/>
            <person name="Saw J.H."/>
            <person name="Jorgensen S.L."/>
            <person name="Zaremba-Niedzwiedzka K."/>
            <person name="Martijn J."/>
            <person name="Lind A.E."/>
            <person name="van Eijk R."/>
            <person name="Schleper C."/>
            <person name="Guy L."/>
            <person name="Ettema T.J."/>
        </authorList>
    </citation>
    <scope>NUCLEOTIDE SEQUENCE</scope>
</reference>
<evidence type="ECO:0000313" key="6">
    <source>
        <dbReference type="EMBL" id="KKM25370.1"/>
    </source>
</evidence>
<organism evidence="6">
    <name type="scientific">marine sediment metagenome</name>
    <dbReference type="NCBI Taxonomy" id="412755"/>
    <lineage>
        <taxon>unclassified sequences</taxon>
        <taxon>metagenomes</taxon>
        <taxon>ecological metagenomes</taxon>
    </lineage>
</organism>
<keyword evidence="4" id="KW-0804">Transcription</keyword>
<dbReference type="InterPro" id="IPR036388">
    <property type="entry name" value="WH-like_DNA-bd_sf"/>
</dbReference>
<sequence>MTAEAGRGNNLPDASASWVSEHGKEREMDQHSRLSRRERQIMDIVYARRQATATDVLAAMPDPPSRDSVRTLLRILEAKGHLQHHKRGRE</sequence>